<sequence>MVARTPSLSGIYGACLGHAGFLLIAEIIARRSGTACADFLQAQVTEPLGLTAALGTPPGARVVQVPYLGPAAAAARVSCLALADPDAKVTIAAHFNGNAPLTERIRRDHALHTGRASEAETGNTSSASRPMSSCTAGGRRQLRTDPP</sequence>
<proteinExistence type="predicted"/>
<dbReference type="EMBL" id="LMWL01000029">
    <property type="protein sequence ID" value="KUM95651.1"/>
    <property type="molecule type" value="Genomic_DNA"/>
</dbReference>
<feature type="compositionally biased region" description="Polar residues" evidence="1">
    <location>
        <begin position="120"/>
        <end position="135"/>
    </location>
</feature>
<dbReference type="STRING" id="67285.AQI88_16440"/>
<evidence type="ECO:0000256" key="1">
    <source>
        <dbReference type="SAM" id="MobiDB-lite"/>
    </source>
</evidence>
<comment type="caution">
    <text evidence="2">The sequence shown here is derived from an EMBL/GenBank/DDBJ whole genome shotgun (WGS) entry which is preliminary data.</text>
</comment>
<name>A0A101NLU4_9ACTN</name>
<dbReference type="InterPro" id="IPR012338">
    <property type="entry name" value="Beta-lactam/transpept-like"/>
</dbReference>
<feature type="region of interest" description="Disordered" evidence="1">
    <location>
        <begin position="114"/>
        <end position="147"/>
    </location>
</feature>
<evidence type="ECO:0000313" key="3">
    <source>
        <dbReference type="Proteomes" id="UP000054241"/>
    </source>
</evidence>
<accession>A0A101NLU4</accession>
<dbReference type="Gene3D" id="3.40.710.10">
    <property type="entry name" value="DD-peptidase/beta-lactamase superfamily"/>
    <property type="match status" value="1"/>
</dbReference>
<reference evidence="2 3" key="1">
    <citation type="submission" date="2015-10" db="EMBL/GenBank/DDBJ databases">
        <title>Draft genome sequence of Streptomyces cellostaticus DSM 40189, type strain for the species Streptomyces cellostaticus.</title>
        <authorList>
            <person name="Ruckert C."/>
            <person name="Winkler A."/>
            <person name="Kalinowski J."/>
            <person name="Kampfer P."/>
            <person name="Glaeser S."/>
        </authorList>
    </citation>
    <scope>NUCLEOTIDE SEQUENCE [LARGE SCALE GENOMIC DNA]</scope>
    <source>
        <strain evidence="2 3">DSM 40189</strain>
    </source>
</reference>
<protein>
    <submittedName>
        <fullName evidence="2">Uncharacterized protein</fullName>
    </submittedName>
</protein>
<organism evidence="2 3">
    <name type="scientific">Streptomyces cellostaticus</name>
    <dbReference type="NCBI Taxonomy" id="67285"/>
    <lineage>
        <taxon>Bacteria</taxon>
        <taxon>Bacillati</taxon>
        <taxon>Actinomycetota</taxon>
        <taxon>Actinomycetes</taxon>
        <taxon>Kitasatosporales</taxon>
        <taxon>Streptomycetaceae</taxon>
        <taxon>Streptomyces</taxon>
    </lineage>
</organism>
<dbReference type="AlphaFoldDB" id="A0A101NLU4"/>
<keyword evidence="3" id="KW-1185">Reference proteome</keyword>
<gene>
    <name evidence="2" type="ORF">AQI88_16440</name>
</gene>
<evidence type="ECO:0000313" key="2">
    <source>
        <dbReference type="EMBL" id="KUM95651.1"/>
    </source>
</evidence>
<dbReference type="Proteomes" id="UP000054241">
    <property type="component" value="Unassembled WGS sequence"/>
</dbReference>
<dbReference type="SUPFAM" id="SSF56601">
    <property type="entry name" value="beta-lactamase/transpeptidase-like"/>
    <property type="match status" value="1"/>
</dbReference>